<keyword evidence="2" id="KW-0812">Transmembrane</keyword>
<evidence type="ECO:0000256" key="1">
    <source>
        <dbReference type="SAM" id="MobiDB-lite"/>
    </source>
</evidence>
<organism evidence="3 4">
    <name type="scientific">Rhodococcus rhodnii</name>
    <dbReference type="NCBI Taxonomy" id="38312"/>
    <lineage>
        <taxon>Bacteria</taxon>
        <taxon>Bacillati</taxon>
        <taxon>Actinomycetota</taxon>
        <taxon>Actinomycetes</taxon>
        <taxon>Mycobacteriales</taxon>
        <taxon>Nocardiaceae</taxon>
        <taxon>Rhodococcus</taxon>
    </lineage>
</organism>
<evidence type="ECO:0008006" key="5">
    <source>
        <dbReference type="Google" id="ProtNLM"/>
    </source>
</evidence>
<feature type="region of interest" description="Disordered" evidence="1">
    <location>
        <begin position="1"/>
        <end position="29"/>
    </location>
</feature>
<evidence type="ECO:0000256" key="2">
    <source>
        <dbReference type="SAM" id="Phobius"/>
    </source>
</evidence>
<dbReference type="InterPro" id="IPR015943">
    <property type="entry name" value="WD40/YVTN_repeat-like_dom_sf"/>
</dbReference>
<gene>
    <name evidence="3" type="ORF">DW322_05170</name>
</gene>
<feature type="compositionally biased region" description="Polar residues" evidence="1">
    <location>
        <begin position="1"/>
        <end position="11"/>
    </location>
</feature>
<dbReference type="EMBL" id="QRCM01000001">
    <property type="protein sequence ID" value="TXG89718.1"/>
    <property type="molecule type" value="Genomic_DNA"/>
</dbReference>
<protein>
    <recommendedName>
        <fullName evidence="5">PQQ-binding-like beta-propeller repeat protein</fullName>
    </recommendedName>
</protein>
<dbReference type="InterPro" id="IPR011047">
    <property type="entry name" value="Quinoprotein_ADH-like_sf"/>
</dbReference>
<reference evidence="3 4" key="1">
    <citation type="submission" date="2018-07" db="EMBL/GenBank/DDBJ databases">
        <title>Genome sequence of Rhodococcus rhodnii ATCC 35071 from Rhodnius prolixus.</title>
        <authorList>
            <person name="Patel V."/>
            <person name="Vogel K.J."/>
        </authorList>
    </citation>
    <scope>NUCLEOTIDE SEQUENCE [LARGE SCALE GENOMIC DNA]</scope>
    <source>
        <strain evidence="3 4">ATCC 35071</strain>
    </source>
</reference>
<name>A0A6P2CFL3_9NOCA</name>
<comment type="caution">
    <text evidence="3">The sequence shown here is derived from an EMBL/GenBank/DDBJ whole genome shotgun (WGS) entry which is preliminary data.</text>
</comment>
<dbReference type="Gene3D" id="2.130.10.10">
    <property type="entry name" value="YVTN repeat-like/Quinoprotein amine dehydrogenase"/>
    <property type="match status" value="1"/>
</dbReference>
<sequence length="429" mass="44054">MSSTSTSTNHLGESPEHHPRSGDPAVSQENERMKIPRRVGSYALVAVALTLVVGAASGRLFASIDAHGDAPAEPYPLVACATRFTLAEELLCVPGVGEAAVFAPAVPADAVVDPGPPVAVTYRIGETWLSSHLVTYTTPASGLVPAARHTHVLTTNLATGHRLSDVPVSPEATALVPAPDVGLVLAGATPEHTALGDGGAPDTVAIDPLTSDVRWVAAGTSLPATGTAAFAAPTGTTGVALTAPPESGGKGCTVRALDLATGTELWRTSLAALATPGECDVLLHAAPGSPLVGVTEPGDRPSAFLTLDAETGDRLDGSLASSPVLAVRSDSSSDETLVTVRSGRDDRRHVVVRPDLSVVFDLDQAQLDAVGARVEAFEGSRIYASGPTGYFSLDPHSPALTSEPAIGYPVRSVNGWTLWNGETARYVRE</sequence>
<dbReference type="RefSeq" id="WP_010840173.1">
    <property type="nucleotide sequence ID" value="NZ_QRCM01000001.1"/>
</dbReference>
<keyword evidence="2" id="KW-0472">Membrane</keyword>
<feature type="transmembrane region" description="Helical" evidence="2">
    <location>
        <begin position="42"/>
        <end position="62"/>
    </location>
</feature>
<evidence type="ECO:0000313" key="4">
    <source>
        <dbReference type="Proteomes" id="UP000471120"/>
    </source>
</evidence>
<accession>A0A6P2CFL3</accession>
<evidence type="ECO:0000313" key="3">
    <source>
        <dbReference type="EMBL" id="TXG89718.1"/>
    </source>
</evidence>
<proteinExistence type="predicted"/>
<dbReference type="AlphaFoldDB" id="A0A6P2CFL3"/>
<dbReference type="Proteomes" id="UP000471120">
    <property type="component" value="Unassembled WGS sequence"/>
</dbReference>
<keyword evidence="2" id="KW-1133">Transmembrane helix</keyword>
<dbReference type="SUPFAM" id="SSF50998">
    <property type="entry name" value="Quinoprotein alcohol dehydrogenase-like"/>
    <property type="match status" value="1"/>
</dbReference>